<comment type="caution">
    <text evidence="2">The sequence shown here is derived from an EMBL/GenBank/DDBJ whole genome shotgun (WGS) entry which is preliminary data.</text>
</comment>
<protein>
    <recommendedName>
        <fullName evidence="1">Thioredoxin domain-containing protein</fullName>
    </recommendedName>
</protein>
<organism evidence="2 3">
    <name type="scientific">Plesiocystis pacifica SIR-1</name>
    <dbReference type="NCBI Taxonomy" id="391625"/>
    <lineage>
        <taxon>Bacteria</taxon>
        <taxon>Pseudomonadati</taxon>
        <taxon>Myxococcota</taxon>
        <taxon>Polyangia</taxon>
        <taxon>Nannocystales</taxon>
        <taxon>Nannocystaceae</taxon>
        <taxon>Plesiocystis</taxon>
    </lineage>
</organism>
<keyword evidence="3" id="KW-1185">Reference proteome</keyword>
<evidence type="ECO:0000313" key="3">
    <source>
        <dbReference type="Proteomes" id="UP000005801"/>
    </source>
</evidence>
<proteinExistence type="predicted"/>
<dbReference type="InterPro" id="IPR013766">
    <property type="entry name" value="Thioredoxin_domain"/>
</dbReference>
<evidence type="ECO:0000259" key="1">
    <source>
        <dbReference type="PROSITE" id="PS51352"/>
    </source>
</evidence>
<name>A6GH04_9BACT</name>
<dbReference type="Gene3D" id="3.40.30.10">
    <property type="entry name" value="Glutaredoxin"/>
    <property type="match status" value="1"/>
</dbReference>
<dbReference type="SUPFAM" id="SSF52833">
    <property type="entry name" value="Thioredoxin-like"/>
    <property type="match status" value="1"/>
</dbReference>
<dbReference type="PROSITE" id="PS51352">
    <property type="entry name" value="THIOREDOXIN_2"/>
    <property type="match status" value="1"/>
</dbReference>
<gene>
    <name evidence="2" type="ORF">PPSIR1_31043</name>
</gene>
<dbReference type="Proteomes" id="UP000005801">
    <property type="component" value="Unassembled WGS sequence"/>
</dbReference>
<reference evidence="2 3" key="1">
    <citation type="submission" date="2007-06" db="EMBL/GenBank/DDBJ databases">
        <authorList>
            <person name="Shimkets L."/>
            <person name="Ferriera S."/>
            <person name="Johnson J."/>
            <person name="Kravitz S."/>
            <person name="Beeson K."/>
            <person name="Sutton G."/>
            <person name="Rogers Y.-H."/>
            <person name="Friedman R."/>
            <person name="Frazier M."/>
            <person name="Venter J.C."/>
        </authorList>
    </citation>
    <scope>NUCLEOTIDE SEQUENCE [LARGE SCALE GENOMIC DNA]</scope>
    <source>
        <strain evidence="2 3">SIR-1</strain>
    </source>
</reference>
<evidence type="ECO:0000313" key="2">
    <source>
        <dbReference type="EMBL" id="EDM74836.1"/>
    </source>
</evidence>
<feature type="domain" description="Thioredoxin" evidence="1">
    <location>
        <begin position="1"/>
        <end position="121"/>
    </location>
</feature>
<dbReference type="InterPro" id="IPR036249">
    <property type="entry name" value="Thioredoxin-like_sf"/>
</dbReference>
<dbReference type="AlphaFoldDB" id="A6GH04"/>
<accession>A6GH04</accession>
<dbReference type="EMBL" id="ABCS01000113">
    <property type="protein sequence ID" value="EDM74836.1"/>
    <property type="molecule type" value="Genomic_DNA"/>
</dbReference>
<sequence length="127" mass="14767">MFDQMHERATGDGKRVVVLFSADWCDTCKHLDLELGNEHPRSMIGDVQVIAIKEDDWRTAARMDEFNELRRRWEPVLDTYPLVVLLDKKGKRVEEMKEARDRLEGQGLTPTLPIWLDESRAREADAS</sequence>